<dbReference type="Proteomes" id="UP000002279">
    <property type="component" value="Unplaced"/>
</dbReference>
<reference evidence="6" key="2">
    <citation type="submission" date="2025-09" db="UniProtKB">
        <authorList>
            <consortium name="Ensembl"/>
        </authorList>
    </citation>
    <scope>IDENTIFICATION</scope>
    <source>
        <strain evidence="6">Glennie</strain>
    </source>
</reference>
<dbReference type="InParanoid" id="A0A6I8NNC4"/>
<keyword evidence="4" id="KW-1015">Disulfide bond</keyword>
<dbReference type="InterPro" id="IPR050392">
    <property type="entry name" value="Collagen/C1q_domain"/>
</dbReference>
<keyword evidence="7" id="KW-1185">Reference proteome</keyword>
<evidence type="ECO:0000259" key="5">
    <source>
        <dbReference type="PROSITE" id="PS51041"/>
    </source>
</evidence>
<dbReference type="PROSITE" id="PS51041">
    <property type="entry name" value="EMI"/>
    <property type="match status" value="1"/>
</dbReference>
<dbReference type="InterPro" id="IPR011489">
    <property type="entry name" value="EMI_domain"/>
</dbReference>
<dbReference type="GeneTree" id="ENSGT00940000161542"/>
<dbReference type="Ensembl" id="ENSOANT00000064675.1">
    <property type="protein sequence ID" value="ENSOANP00000042664.1"/>
    <property type="gene ID" value="ENSOANG00000036641.1"/>
</dbReference>
<keyword evidence="3" id="KW-0732">Signal</keyword>
<protein>
    <recommendedName>
        <fullName evidence="5">EMI domain-containing protein</fullName>
    </recommendedName>
</protein>
<sequence>MVEIFPPLSDLAWFQFQLAQTSFLCRRGHALPNGGLRNWCSYMVTRTVSCHVQNGTFLQKVLHSCRWPLRCPGNSYKTVVRPTYKVMYKTVTSLEWKCCPGHVGTNCEEGREMLPVSPPPASLPLA</sequence>
<evidence type="ECO:0000256" key="1">
    <source>
        <dbReference type="ARBA" id="ARBA00004613"/>
    </source>
</evidence>
<feature type="domain" description="EMI" evidence="5">
    <location>
        <begin position="36"/>
        <end position="109"/>
    </location>
</feature>
<organism evidence="6 7">
    <name type="scientific">Ornithorhynchus anatinus</name>
    <name type="common">Duckbill platypus</name>
    <dbReference type="NCBI Taxonomy" id="9258"/>
    <lineage>
        <taxon>Eukaryota</taxon>
        <taxon>Metazoa</taxon>
        <taxon>Chordata</taxon>
        <taxon>Craniata</taxon>
        <taxon>Vertebrata</taxon>
        <taxon>Euteleostomi</taxon>
        <taxon>Mammalia</taxon>
        <taxon>Monotremata</taxon>
        <taxon>Ornithorhynchidae</taxon>
        <taxon>Ornithorhynchus</taxon>
    </lineage>
</organism>
<evidence type="ECO:0000313" key="6">
    <source>
        <dbReference type="Ensembl" id="ENSOANP00000042664.1"/>
    </source>
</evidence>
<keyword evidence="2" id="KW-0964">Secreted</keyword>
<dbReference type="GO" id="GO:0005576">
    <property type="term" value="C:extracellular region"/>
    <property type="evidence" value="ECO:0007669"/>
    <property type="project" value="UniProtKB-SubCell"/>
</dbReference>
<proteinExistence type="predicted"/>
<dbReference type="Pfam" id="PF07546">
    <property type="entry name" value="EMI"/>
    <property type="match status" value="1"/>
</dbReference>
<comment type="subcellular location">
    <subcellularLocation>
        <location evidence="1">Secreted</location>
    </subcellularLocation>
</comment>
<accession>A0A6I8NNC4</accession>
<evidence type="ECO:0000313" key="7">
    <source>
        <dbReference type="Proteomes" id="UP000002279"/>
    </source>
</evidence>
<dbReference type="PANTHER" id="PTHR15427">
    <property type="entry name" value="EMILIN ELASTIN MICROFIBRIL INTERFACE-LOCATED PROTEIN ELASTIN MICROFIBRIL INTERFACER"/>
    <property type="match status" value="1"/>
</dbReference>
<dbReference type="PANTHER" id="PTHR15427:SF23">
    <property type="entry name" value="EMI DOMAIN-CONTAINING PROTEIN 1"/>
    <property type="match status" value="1"/>
</dbReference>
<name>A0A6I8NNC4_ORNAN</name>
<evidence type="ECO:0000256" key="3">
    <source>
        <dbReference type="ARBA" id="ARBA00022729"/>
    </source>
</evidence>
<dbReference type="Bgee" id="ENSOANG00000036641">
    <property type="expression patterns" value="Expressed in adult mammalian kidney and 7 other cell types or tissues"/>
</dbReference>
<reference evidence="6" key="1">
    <citation type="submission" date="2025-08" db="UniProtKB">
        <authorList>
            <consortium name="Ensembl"/>
        </authorList>
    </citation>
    <scope>IDENTIFICATION</scope>
    <source>
        <strain evidence="6">Glennie</strain>
    </source>
</reference>
<evidence type="ECO:0000256" key="4">
    <source>
        <dbReference type="ARBA" id="ARBA00023157"/>
    </source>
</evidence>
<dbReference type="AlphaFoldDB" id="A0A6I8NNC4"/>
<evidence type="ECO:0000256" key="2">
    <source>
        <dbReference type="ARBA" id="ARBA00022525"/>
    </source>
</evidence>